<dbReference type="EMBL" id="VYGV01000006">
    <property type="protein sequence ID" value="NWF44945.1"/>
    <property type="molecule type" value="Genomic_DNA"/>
</dbReference>
<name>A0A7Y8GU85_9BURK</name>
<dbReference type="RefSeq" id="WP_177134580.1">
    <property type="nucleotide sequence ID" value="NZ_VYGV01000006.1"/>
</dbReference>
<reference evidence="2 3" key="1">
    <citation type="submission" date="2019-09" db="EMBL/GenBank/DDBJ databases">
        <title>Hydrogenophaga aromatica sp. nov., isolated from a para-xylene-degrading enrichment culture.</title>
        <authorList>
            <person name="Tancsics A."/>
            <person name="Banerjee S."/>
        </authorList>
    </citation>
    <scope>NUCLEOTIDE SEQUENCE [LARGE SCALE GENOMIC DNA]</scope>
    <source>
        <strain evidence="2 3">D2P1</strain>
    </source>
</reference>
<gene>
    <name evidence="2" type="ORF">F3K02_06735</name>
</gene>
<keyword evidence="3" id="KW-1185">Reference proteome</keyword>
<dbReference type="InterPro" id="IPR003673">
    <property type="entry name" value="CoA-Trfase_fam_III"/>
</dbReference>
<proteinExistence type="predicted"/>
<evidence type="ECO:0000313" key="2">
    <source>
        <dbReference type="EMBL" id="NWF44945.1"/>
    </source>
</evidence>
<evidence type="ECO:0000313" key="3">
    <source>
        <dbReference type="Proteomes" id="UP000545507"/>
    </source>
</evidence>
<dbReference type="SUPFAM" id="SSF89796">
    <property type="entry name" value="CoA-transferase family III (CaiB/BaiF)"/>
    <property type="match status" value="1"/>
</dbReference>
<accession>A0A7Y8GU85</accession>
<dbReference type="PANTHER" id="PTHR48207">
    <property type="entry name" value="SUCCINATE--HYDROXYMETHYLGLUTARATE COA-TRANSFERASE"/>
    <property type="match status" value="1"/>
</dbReference>
<dbReference type="InterPro" id="IPR044855">
    <property type="entry name" value="CoA-Trfase_III_dom3_sf"/>
</dbReference>
<keyword evidence="1 2" id="KW-0808">Transferase</keyword>
<dbReference type="GO" id="GO:0008410">
    <property type="term" value="F:CoA-transferase activity"/>
    <property type="evidence" value="ECO:0007669"/>
    <property type="project" value="TreeGrafter"/>
</dbReference>
<dbReference type="Proteomes" id="UP000545507">
    <property type="component" value="Unassembled WGS sequence"/>
</dbReference>
<comment type="caution">
    <text evidence="2">The sequence shown here is derived from an EMBL/GenBank/DDBJ whole genome shotgun (WGS) entry which is preliminary data.</text>
</comment>
<protein>
    <submittedName>
        <fullName evidence="2">CoA transferase</fullName>
    </submittedName>
</protein>
<dbReference type="AlphaFoldDB" id="A0A7Y8GU85"/>
<dbReference type="InterPro" id="IPR023606">
    <property type="entry name" value="CoA-Trfase_III_dom_1_sf"/>
</dbReference>
<dbReference type="Gene3D" id="3.40.50.10540">
    <property type="entry name" value="Crotonobetainyl-coa:carnitine coa-transferase, domain 1"/>
    <property type="match status" value="1"/>
</dbReference>
<organism evidence="2 3">
    <name type="scientific">Hydrogenophaga aromaticivorans</name>
    <dbReference type="NCBI Taxonomy" id="2610898"/>
    <lineage>
        <taxon>Bacteria</taxon>
        <taxon>Pseudomonadati</taxon>
        <taxon>Pseudomonadota</taxon>
        <taxon>Betaproteobacteria</taxon>
        <taxon>Burkholderiales</taxon>
        <taxon>Comamonadaceae</taxon>
        <taxon>Hydrogenophaga</taxon>
    </lineage>
</organism>
<dbReference type="InterPro" id="IPR050483">
    <property type="entry name" value="CoA-transferase_III_domain"/>
</dbReference>
<dbReference type="PANTHER" id="PTHR48207:SF4">
    <property type="entry name" value="BLL6097 PROTEIN"/>
    <property type="match status" value="1"/>
</dbReference>
<evidence type="ECO:0000256" key="1">
    <source>
        <dbReference type="ARBA" id="ARBA00022679"/>
    </source>
</evidence>
<sequence length="415" mass="45106">MTSQHKQAAPAGPLEGVRVIDLSAVLMGPYATQIFGDHGADVIKIESPEGDSTRWIGPGRHPGMGPLFLHLNRNKRSVALDLKSPEGAAAMRRLIEGADVFVHNLRPASIARLGLDYESISMINPRIIWCGVYGYGEDGPYAGRPAYDDLIQGAVGIAALQQQSGASEPRYVPLTIADRMVGLHAAHSVAMALYGRERNGRGCRIDVPMFETMASVVLSDHLYGRTFEPPSGDAGYVRLLSPGRRPYETSDGYICALVYNDGHWQRFLHAIERDDLRVDPRFADLASRTRHIDEVYGFLGQTLRVQSTAHWLALFEQIDVPAVPLNTVESLLDDPHLAAVGFFRQVEHPSEGAMRTFGAPARWVGYDVSKLAPAPRLGEHTESVLRECGFDASALASLLGSGAAAPFLTDAEVSA</sequence>
<dbReference type="Pfam" id="PF02515">
    <property type="entry name" value="CoA_transf_3"/>
    <property type="match status" value="1"/>
</dbReference>
<dbReference type="Gene3D" id="3.30.1540.10">
    <property type="entry name" value="formyl-coa transferase, domain 3"/>
    <property type="match status" value="1"/>
</dbReference>